<dbReference type="NCBIfam" id="TIGR01957">
    <property type="entry name" value="nuoB_fam"/>
    <property type="match status" value="1"/>
</dbReference>
<dbReference type="EMBL" id="CP006019">
    <property type="protein sequence ID" value="AIF68684.1"/>
    <property type="molecule type" value="Genomic_DNA"/>
</dbReference>
<sequence>MGKLYNFKRSLWVFHASGGSCNACDIEIVAALTPRYDVERFGIKLVGSPRHADVLLVTGAIPRDFADKLRRIYEQMPDPKAVVVIGNCGTSGGVFYDSYNIAGPIDEIIPVDVYVPGCPPRPEAIIDGVVKAWLKIEKLEKQLEGKKE</sequence>
<dbReference type="GO" id="GO:0008137">
    <property type="term" value="F:NADH dehydrogenase (ubiquinone) activity"/>
    <property type="evidence" value="ECO:0007669"/>
    <property type="project" value="InterPro"/>
</dbReference>
<evidence type="ECO:0000256" key="7">
    <source>
        <dbReference type="RuleBase" id="RU004464"/>
    </source>
</evidence>
<dbReference type="GeneID" id="24841376"/>
<dbReference type="PANTHER" id="PTHR42989">
    <property type="entry name" value="HYDROGENASE-4 COMPONENT I"/>
    <property type="match status" value="1"/>
</dbReference>
<dbReference type="HOGENOM" id="CLU_055737_7_3_2"/>
<dbReference type="AlphaFoldDB" id="A0A075LQW0"/>
<dbReference type="OrthoDB" id="5740at2157"/>
<dbReference type="KEGG" id="ppac:PAP_01210"/>
<evidence type="ECO:0000256" key="6">
    <source>
        <dbReference type="ARBA" id="ARBA00023014"/>
    </source>
</evidence>
<accession>A0A075LQW0</accession>
<dbReference type="InterPro" id="IPR006138">
    <property type="entry name" value="NADH_UQ_OxRdtase_20Kd_su"/>
</dbReference>
<comment type="similarity">
    <text evidence="2 7">Belongs to the complex I 20 kDa subunit family.</text>
</comment>
<keyword evidence="6 7" id="KW-0411">Iron-sulfur</keyword>
<keyword evidence="7" id="KW-0520">NAD</keyword>
<dbReference type="eggNOG" id="arCOG01553">
    <property type="taxonomic scope" value="Archaea"/>
</dbReference>
<keyword evidence="10" id="KW-1185">Reference proteome</keyword>
<feature type="domain" description="NADH:ubiquinone oxidoreductase-like 20kDa subunit" evidence="8">
    <location>
        <begin position="21"/>
        <end position="131"/>
    </location>
</feature>
<evidence type="ECO:0000313" key="10">
    <source>
        <dbReference type="Proteomes" id="UP000027981"/>
    </source>
</evidence>
<protein>
    <submittedName>
        <fullName evidence="9">Mbh10 NADH dehydrogenase subunit</fullName>
    </submittedName>
</protein>
<dbReference type="NCBIfam" id="NF005012">
    <property type="entry name" value="PRK06411.1"/>
    <property type="match status" value="1"/>
</dbReference>
<dbReference type="Gene3D" id="3.40.50.12280">
    <property type="match status" value="1"/>
</dbReference>
<dbReference type="GO" id="GO:0048038">
    <property type="term" value="F:quinone binding"/>
    <property type="evidence" value="ECO:0007669"/>
    <property type="project" value="InterPro"/>
</dbReference>
<name>A0A075LQW0_9EURY</name>
<dbReference type="GO" id="GO:0051539">
    <property type="term" value="F:4 iron, 4 sulfur cluster binding"/>
    <property type="evidence" value="ECO:0007669"/>
    <property type="project" value="UniProtKB-KW"/>
</dbReference>
<dbReference type="SUPFAM" id="SSF56770">
    <property type="entry name" value="HydA/Nqo6-like"/>
    <property type="match status" value="1"/>
</dbReference>
<evidence type="ECO:0000256" key="2">
    <source>
        <dbReference type="ARBA" id="ARBA00009173"/>
    </source>
</evidence>
<dbReference type="RefSeq" id="WP_048164213.1">
    <property type="nucleotide sequence ID" value="NZ_CP006019.1"/>
</dbReference>
<evidence type="ECO:0000256" key="3">
    <source>
        <dbReference type="ARBA" id="ARBA00022485"/>
    </source>
</evidence>
<evidence type="ECO:0000259" key="8">
    <source>
        <dbReference type="Pfam" id="PF01058"/>
    </source>
</evidence>
<keyword evidence="3 7" id="KW-0004">4Fe-4S</keyword>
<dbReference type="Pfam" id="PF01058">
    <property type="entry name" value="Oxidored_q6"/>
    <property type="match status" value="1"/>
</dbReference>
<dbReference type="GO" id="GO:0046872">
    <property type="term" value="F:metal ion binding"/>
    <property type="evidence" value="ECO:0007669"/>
    <property type="project" value="UniProtKB-KW"/>
</dbReference>
<dbReference type="InterPro" id="IPR052375">
    <property type="entry name" value="Complex_I_20kDa-like"/>
</dbReference>
<dbReference type="PANTHER" id="PTHR42989:SF1">
    <property type="entry name" value="FORMATE HYDROGENLYASE SUBUNIT 7-RELATED"/>
    <property type="match status" value="1"/>
</dbReference>
<reference evidence="9 10" key="2">
    <citation type="journal article" date="2015" name="Genome Announc.">
        <title>Complete Genome Sequence of Hyperthermophilic Piezophilic Archaeon Palaeococcus pacificus DY20341T, Isolated from Deep-Sea Hydrothermal Sediments.</title>
        <authorList>
            <person name="Zeng X."/>
            <person name="Jebbar M."/>
            <person name="Shao Z."/>
        </authorList>
    </citation>
    <scope>NUCLEOTIDE SEQUENCE [LARGE SCALE GENOMIC DNA]</scope>
    <source>
        <strain evidence="9 10">DY20341</strain>
    </source>
</reference>
<evidence type="ECO:0000256" key="4">
    <source>
        <dbReference type="ARBA" id="ARBA00022723"/>
    </source>
</evidence>
<organism evidence="9 10">
    <name type="scientific">Palaeococcus pacificus DY20341</name>
    <dbReference type="NCBI Taxonomy" id="1343739"/>
    <lineage>
        <taxon>Archaea</taxon>
        <taxon>Methanobacteriati</taxon>
        <taxon>Methanobacteriota</taxon>
        <taxon>Thermococci</taxon>
        <taxon>Thermococcales</taxon>
        <taxon>Thermococcaceae</taxon>
        <taxon>Palaeococcus</taxon>
    </lineage>
</organism>
<evidence type="ECO:0000256" key="1">
    <source>
        <dbReference type="ARBA" id="ARBA00001966"/>
    </source>
</evidence>
<dbReference type="STRING" id="1343739.PAP_01210"/>
<comment type="cofactor">
    <cofactor evidence="1">
        <name>[4Fe-4S] cluster</name>
        <dbReference type="ChEBI" id="CHEBI:49883"/>
    </cofactor>
</comment>
<dbReference type="PROSITE" id="PS51257">
    <property type="entry name" value="PROKAR_LIPOPROTEIN"/>
    <property type="match status" value="1"/>
</dbReference>
<keyword evidence="4 7" id="KW-0479">Metal-binding</keyword>
<gene>
    <name evidence="9" type="ORF">PAP_01210</name>
</gene>
<dbReference type="Proteomes" id="UP000027981">
    <property type="component" value="Chromosome"/>
</dbReference>
<dbReference type="InterPro" id="IPR006137">
    <property type="entry name" value="NADH_UbQ_OxRdtase-like_20kDa"/>
</dbReference>
<keyword evidence="5 7" id="KW-0408">Iron</keyword>
<reference evidence="10" key="1">
    <citation type="submission" date="2013-06" db="EMBL/GenBank/DDBJ databases">
        <title>Complete Genome Sequence of Hyperthermophilic Palaeococcus pacificus DY20341T, Isolated from a Deep-Sea Hydrothermal Sediments.</title>
        <authorList>
            <person name="Zeng X."/>
            <person name="Shao Z."/>
        </authorList>
    </citation>
    <scope>NUCLEOTIDE SEQUENCE [LARGE SCALE GENOMIC DNA]</scope>
    <source>
        <strain evidence="10">DY20341</strain>
    </source>
</reference>
<proteinExistence type="inferred from homology"/>
<evidence type="ECO:0000313" key="9">
    <source>
        <dbReference type="EMBL" id="AIF68684.1"/>
    </source>
</evidence>
<evidence type="ECO:0000256" key="5">
    <source>
        <dbReference type="ARBA" id="ARBA00023004"/>
    </source>
</evidence>